<evidence type="ECO:0000313" key="7">
    <source>
        <dbReference type="Proteomes" id="UP000248014"/>
    </source>
</evidence>
<dbReference type="Pfam" id="PF00326">
    <property type="entry name" value="Peptidase_S9"/>
    <property type="match status" value="1"/>
</dbReference>
<protein>
    <submittedName>
        <fullName evidence="6">Dipeptidyl aminopeptidase/acylaminoacyl peptidase</fullName>
    </submittedName>
</protein>
<keyword evidence="3" id="KW-0732">Signal</keyword>
<evidence type="ECO:0000256" key="1">
    <source>
        <dbReference type="ARBA" id="ARBA00022801"/>
    </source>
</evidence>
<dbReference type="InterPro" id="IPR001375">
    <property type="entry name" value="Peptidase_S9_cat"/>
</dbReference>
<dbReference type="InterPro" id="IPR029058">
    <property type="entry name" value="AB_hydrolase_fold"/>
</dbReference>
<dbReference type="GO" id="GO:0004177">
    <property type="term" value="F:aminopeptidase activity"/>
    <property type="evidence" value="ECO:0007669"/>
    <property type="project" value="UniProtKB-KW"/>
</dbReference>
<dbReference type="PANTHER" id="PTHR42776:SF27">
    <property type="entry name" value="DIPEPTIDYL PEPTIDASE FAMILY MEMBER 6"/>
    <property type="match status" value="1"/>
</dbReference>
<dbReference type="GO" id="GO:0006508">
    <property type="term" value="P:proteolysis"/>
    <property type="evidence" value="ECO:0007669"/>
    <property type="project" value="InterPro"/>
</dbReference>
<comment type="caution">
    <text evidence="6">The sequence shown here is derived from an EMBL/GenBank/DDBJ whole genome shotgun (WGS) entry which is preliminary data.</text>
</comment>
<dbReference type="OrthoDB" id="9812921at2"/>
<evidence type="ECO:0000256" key="2">
    <source>
        <dbReference type="ARBA" id="ARBA00022825"/>
    </source>
</evidence>
<dbReference type="Gene3D" id="2.120.10.30">
    <property type="entry name" value="TolB, C-terminal domain"/>
    <property type="match status" value="2"/>
</dbReference>
<keyword evidence="7" id="KW-1185">Reference proteome</keyword>
<dbReference type="InterPro" id="IPR011659">
    <property type="entry name" value="WD40"/>
</dbReference>
<evidence type="ECO:0000313" key="6">
    <source>
        <dbReference type="EMBL" id="PXW79072.1"/>
    </source>
</evidence>
<sequence length="684" mass="72811">MRATRLAILLLAFASPTALLAQNAPDTRLTGQDLFSLEAAADPQISPDGSKTAFVRRANDVMSDRAISSIWLIDNASGEMTPLAAGPGSHSQPSWSPDGKRLAYVSTAEGGAPQLYVRWVGTGQSVRITGLPESPGNIAWAPDGTQIAYTMFVPSEGLKLGKAPDKPEGATWAAPLETYDLLTYRADGAGYLKPGFDKIFVVPATGGAPRQLSFGDYHDGGGLTWSKDGQTLYFSGNRSPDWENDPQDGEIYALDIASGRITALTDRDGPDASPVVSPDGSRIAYLGFDDKLLGYHNTQAYVMNRDGSAKRAIAPTLDRGIDSMVWAPDGQALIAQYDDHGETLVARIGLDGSVREIVRGLSGSSFDRPYSGGSFSIAKNGTIAYSGGSATRPADVMLASGGKTRALTRLNSSLMASRRLGEVRKMTVASSFDGREIEGWLTLPPGYVAGQRVPLVLEIHGGPFSAYGPHFSTDNQLYAASGYAVLSVNPRGSTSYGAEFANLIHHAYPGNDYDDLISMVDKAIADGVVDPDQLFVTGGSGGGVLTSWIVGKTNRFRAAATQKPVINWTSQALTADGPAFFAKYWFGKMPWEDQQSYWARSPLSLVANVKTPTLVVVGSEDYRTPVSESEQYYTALKLVGVPTALVKVPGASHGGIAARPSQSAAKASAIIAWFERYRNKAAPK</sequence>
<feature type="signal peptide" evidence="3">
    <location>
        <begin position="1"/>
        <end position="21"/>
    </location>
</feature>
<dbReference type="InterPro" id="IPR002469">
    <property type="entry name" value="Peptidase_S9B_N"/>
</dbReference>
<dbReference type="SUPFAM" id="SSF53474">
    <property type="entry name" value="alpha/beta-Hydrolases"/>
    <property type="match status" value="1"/>
</dbReference>
<dbReference type="GO" id="GO:0004252">
    <property type="term" value="F:serine-type endopeptidase activity"/>
    <property type="evidence" value="ECO:0007669"/>
    <property type="project" value="TreeGrafter"/>
</dbReference>
<reference evidence="6 7" key="1">
    <citation type="submission" date="2018-05" db="EMBL/GenBank/DDBJ databases">
        <title>Genomic Encyclopedia of Type Strains, Phase IV (KMG-IV): sequencing the most valuable type-strain genomes for metagenomic binning, comparative biology and taxonomic classification.</title>
        <authorList>
            <person name="Goeker M."/>
        </authorList>
    </citation>
    <scope>NUCLEOTIDE SEQUENCE [LARGE SCALE GENOMIC DNA]</scope>
    <source>
        <strain evidence="6 7">DSM 3183</strain>
    </source>
</reference>
<dbReference type="EMBL" id="QJJM01000001">
    <property type="protein sequence ID" value="PXW79072.1"/>
    <property type="molecule type" value="Genomic_DNA"/>
</dbReference>
<keyword evidence="6" id="KW-0031">Aminopeptidase</keyword>
<keyword evidence="6" id="KW-0645">Protease</keyword>
<evidence type="ECO:0000259" key="4">
    <source>
        <dbReference type="Pfam" id="PF00326"/>
    </source>
</evidence>
<proteinExistence type="predicted"/>
<feature type="domain" description="Peptidase S9 prolyl oligopeptidase catalytic" evidence="4">
    <location>
        <begin position="469"/>
        <end position="679"/>
    </location>
</feature>
<feature type="domain" description="Dipeptidylpeptidase IV N-terminal" evidence="5">
    <location>
        <begin position="193"/>
        <end position="283"/>
    </location>
</feature>
<dbReference type="Gene3D" id="3.40.50.1820">
    <property type="entry name" value="alpha/beta hydrolase"/>
    <property type="match status" value="1"/>
</dbReference>
<name>A0A2V3VB91_9SPHN</name>
<keyword evidence="1" id="KW-0378">Hydrolase</keyword>
<dbReference type="PANTHER" id="PTHR42776">
    <property type="entry name" value="SERINE PEPTIDASE S9 FAMILY MEMBER"/>
    <property type="match status" value="1"/>
</dbReference>
<gene>
    <name evidence="6" type="ORF">C7451_101134</name>
</gene>
<dbReference type="SUPFAM" id="SSF82171">
    <property type="entry name" value="DPP6 N-terminal domain-like"/>
    <property type="match status" value="1"/>
</dbReference>
<organism evidence="6 7">
    <name type="scientific">Blastomonas natatoria</name>
    <dbReference type="NCBI Taxonomy" id="34015"/>
    <lineage>
        <taxon>Bacteria</taxon>
        <taxon>Pseudomonadati</taxon>
        <taxon>Pseudomonadota</taxon>
        <taxon>Alphaproteobacteria</taxon>
        <taxon>Sphingomonadales</taxon>
        <taxon>Sphingomonadaceae</taxon>
        <taxon>Blastomonas</taxon>
    </lineage>
</organism>
<dbReference type="RefSeq" id="WP_110297052.1">
    <property type="nucleotide sequence ID" value="NZ_QJJM01000001.1"/>
</dbReference>
<evidence type="ECO:0000256" key="3">
    <source>
        <dbReference type="SAM" id="SignalP"/>
    </source>
</evidence>
<feature type="chain" id="PRO_5015858046" evidence="3">
    <location>
        <begin position="22"/>
        <end position="684"/>
    </location>
</feature>
<dbReference type="Pfam" id="PF00930">
    <property type="entry name" value="DPPIV_N"/>
    <property type="match status" value="1"/>
</dbReference>
<dbReference type="Proteomes" id="UP000248014">
    <property type="component" value="Unassembled WGS sequence"/>
</dbReference>
<dbReference type="InterPro" id="IPR011042">
    <property type="entry name" value="6-blade_b-propeller_TolB-like"/>
</dbReference>
<evidence type="ECO:0000259" key="5">
    <source>
        <dbReference type="Pfam" id="PF00930"/>
    </source>
</evidence>
<dbReference type="AlphaFoldDB" id="A0A2V3VB91"/>
<accession>A0A2V3VB91</accession>
<keyword evidence="2" id="KW-0720">Serine protease</keyword>
<dbReference type="Pfam" id="PF07676">
    <property type="entry name" value="PD40"/>
    <property type="match status" value="1"/>
</dbReference>